<sequence>MQSQERADRDGRWMTWSRTSPRRRISCRQSYLPSLPPPTRCSQAVEEGGDVNQDQGMASGLLHLSPGVAPPYSGHGGSQRPER</sequence>
<organism evidence="2 3">
    <name type="scientific">Oryza meyeriana var. granulata</name>
    <dbReference type="NCBI Taxonomy" id="110450"/>
    <lineage>
        <taxon>Eukaryota</taxon>
        <taxon>Viridiplantae</taxon>
        <taxon>Streptophyta</taxon>
        <taxon>Embryophyta</taxon>
        <taxon>Tracheophyta</taxon>
        <taxon>Spermatophyta</taxon>
        <taxon>Magnoliopsida</taxon>
        <taxon>Liliopsida</taxon>
        <taxon>Poales</taxon>
        <taxon>Poaceae</taxon>
        <taxon>BOP clade</taxon>
        <taxon>Oryzoideae</taxon>
        <taxon>Oryzeae</taxon>
        <taxon>Oryzinae</taxon>
        <taxon>Oryza</taxon>
        <taxon>Oryza meyeriana</taxon>
    </lineage>
</organism>
<evidence type="ECO:0000313" key="2">
    <source>
        <dbReference type="EMBL" id="KAF0910717.1"/>
    </source>
</evidence>
<evidence type="ECO:0000313" key="3">
    <source>
        <dbReference type="Proteomes" id="UP000479710"/>
    </source>
</evidence>
<gene>
    <name evidence="2" type="ORF">E2562_004708</name>
</gene>
<name>A0A6G1DDZ1_9ORYZ</name>
<accession>A0A6G1DDZ1</accession>
<proteinExistence type="predicted"/>
<evidence type="ECO:0000256" key="1">
    <source>
        <dbReference type="SAM" id="MobiDB-lite"/>
    </source>
</evidence>
<keyword evidence="3" id="KW-1185">Reference proteome</keyword>
<dbReference type="AlphaFoldDB" id="A0A6G1DDZ1"/>
<feature type="region of interest" description="Disordered" evidence="1">
    <location>
        <begin position="29"/>
        <end position="83"/>
    </location>
</feature>
<comment type="caution">
    <text evidence="2">The sequence shown here is derived from an EMBL/GenBank/DDBJ whole genome shotgun (WGS) entry which is preliminary data.</text>
</comment>
<reference evidence="2 3" key="1">
    <citation type="submission" date="2019-11" db="EMBL/GenBank/DDBJ databases">
        <title>Whole genome sequence of Oryza granulata.</title>
        <authorList>
            <person name="Li W."/>
        </authorList>
    </citation>
    <scope>NUCLEOTIDE SEQUENCE [LARGE SCALE GENOMIC DNA]</scope>
    <source>
        <strain evidence="3">cv. Menghai</strain>
        <tissue evidence="2">Leaf</tissue>
    </source>
</reference>
<dbReference type="EMBL" id="SPHZ02000006">
    <property type="protein sequence ID" value="KAF0910717.1"/>
    <property type="molecule type" value="Genomic_DNA"/>
</dbReference>
<dbReference type="Proteomes" id="UP000479710">
    <property type="component" value="Unassembled WGS sequence"/>
</dbReference>
<protein>
    <submittedName>
        <fullName evidence="2">Uncharacterized protein</fullName>
    </submittedName>
</protein>